<feature type="compositionally biased region" description="Polar residues" evidence="1">
    <location>
        <begin position="187"/>
        <end position="197"/>
    </location>
</feature>
<dbReference type="InterPro" id="IPR044824">
    <property type="entry name" value="MAIN-like"/>
</dbReference>
<dbReference type="EMBL" id="PQIB02000004">
    <property type="protein sequence ID" value="RLN24099.1"/>
    <property type="molecule type" value="Genomic_DNA"/>
</dbReference>
<organism evidence="3 4">
    <name type="scientific">Panicum miliaceum</name>
    <name type="common">Proso millet</name>
    <name type="synonym">Broomcorn millet</name>
    <dbReference type="NCBI Taxonomy" id="4540"/>
    <lineage>
        <taxon>Eukaryota</taxon>
        <taxon>Viridiplantae</taxon>
        <taxon>Streptophyta</taxon>
        <taxon>Embryophyta</taxon>
        <taxon>Tracheophyta</taxon>
        <taxon>Spermatophyta</taxon>
        <taxon>Magnoliopsida</taxon>
        <taxon>Liliopsida</taxon>
        <taxon>Poales</taxon>
        <taxon>Poaceae</taxon>
        <taxon>PACMAD clade</taxon>
        <taxon>Panicoideae</taxon>
        <taxon>Panicodae</taxon>
        <taxon>Paniceae</taxon>
        <taxon>Panicinae</taxon>
        <taxon>Panicum</taxon>
        <taxon>Panicum sect. Panicum</taxon>
    </lineage>
</organism>
<gene>
    <name evidence="3" type="ORF">C2845_PM07G00620</name>
</gene>
<feature type="domain" description="Aminotransferase-like plant mobile" evidence="2">
    <location>
        <begin position="253"/>
        <end position="600"/>
    </location>
</feature>
<feature type="compositionally biased region" description="Basic residues" evidence="1">
    <location>
        <begin position="766"/>
        <end position="776"/>
    </location>
</feature>
<feature type="region of interest" description="Disordered" evidence="1">
    <location>
        <begin position="718"/>
        <end position="776"/>
    </location>
</feature>
<proteinExistence type="predicted"/>
<protein>
    <recommendedName>
        <fullName evidence="2">Aminotransferase-like plant mobile domain-containing protein</fullName>
    </recommendedName>
</protein>
<feature type="compositionally biased region" description="Basic and acidic residues" evidence="1">
    <location>
        <begin position="745"/>
        <end position="754"/>
    </location>
</feature>
<feature type="compositionally biased region" description="Polar residues" evidence="1">
    <location>
        <begin position="148"/>
        <end position="158"/>
    </location>
</feature>
<dbReference type="PANTHER" id="PTHR46033">
    <property type="entry name" value="PROTEIN MAIN-LIKE 2"/>
    <property type="match status" value="1"/>
</dbReference>
<dbReference type="GO" id="GO:0010073">
    <property type="term" value="P:meristem maintenance"/>
    <property type="evidence" value="ECO:0007669"/>
    <property type="project" value="InterPro"/>
</dbReference>
<accession>A0A3L6SN76</accession>
<sequence>MDKFVRVYSGGELVKGPNGVEFGNLPEEGIWFETAPTFSDLIDAVHKKLGWRHETHNIRAQGRMNVGGGAHRHFIIVPINDEMSWSSYVKAVFNGTEWNCLEIYVQAETHSPAEAISSEPALMAIEPADVQYQNAQPQHPGRGYFDISSMSTASPTNQHSRHGRLQKPRKSTRACTNNGGRVGAEVQSDQDQNGASETVDTTSYALIGLFDADHRARALASGQNLTELNPRTREPLRFDKRYERYLRPAGLMGLVNICKAGLPSIDRALVSALVDRWRPETHTFHMPCGEVTITLQDVAMILGLPIAGHAVTVNPTESQNELVERYLGKSPPPLDRPRPGLRVSWVRAEFNNCPEDADEETVKQHARAYILSLVSGVLFPDASGDLYSFYPFPLIADLDNIGSYSWGSATLAYLYRSMCAACRRQSDQSNLTGCLLLLQLWSWERFPIGRPDMVKLKYPNVEELEDERDRPTVGLRWVVDDQVVWCPYREERVKELQLAPICTQDSHLWLTQAPLIYFYMVEVYTPERVMRQFGLHQSCPPPLRDTSVELHWCRRGRVHNDWAQKHKSFVDTWEAKEQHVIMEDRPYNHDNYMDYLRWYKRSTRIRLCTPRGISNGRKGAAPGGSVIADSEDPFLASQLRYTPRAHLIHSVTDKLTILAKDAAAQKGCPRSECHAFVERVTRTCVEVIRELGGSSLCDIADVIGSSRTATAEDGLEVENQRDKEGDINHSMVSDQDIKAGPQLEKQSESQDGHKQAKRTAPSSSLGKRKMSRSVPR</sequence>
<dbReference type="InterPro" id="IPR019557">
    <property type="entry name" value="AminoTfrase-like_pln_mobile"/>
</dbReference>
<reference evidence="4" key="1">
    <citation type="journal article" date="2019" name="Nat. Commun.">
        <title>The genome of broomcorn millet.</title>
        <authorList>
            <person name="Zou C."/>
            <person name="Miki D."/>
            <person name="Li D."/>
            <person name="Tang Q."/>
            <person name="Xiao L."/>
            <person name="Rajput S."/>
            <person name="Deng P."/>
            <person name="Jia W."/>
            <person name="Huang R."/>
            <person name="Zhang M."/>
            <person name="Sun Y."/>
            <person name="Hu J."/>
            <person name="Fu X."/>
            <person name="Schnable P.S."/>
            <person name="Li F."/>
            <person name="Zhang H."/>
            <person name="Feng B."/>
            <person name="Zhu X."/>
            <person name="Liu R."/>
            <person name="Schnable J.C."/>
            <person name="Zhu J.-K."/>
            <person name="Zhang H."/>
        </authorList>
    </citation>
    <scope>NUCLEOTIDE SEQUENCE [LARGE SCALE GENOMIC DNA]</scope>
</reference>
<dbReference type="Pfam" id="PF10536">
    <property type="entry name" value="PMD"/>
    <property type="match status" value="1"/>
</dbReference>
<feature type="compositionally biased region" description="Basic residues" evidence="1">
    <location>
        <begin position="159"/>
        <end position="172"/>
    </location>
</feature>
<evidence type="ECO:0000313" key="3">
    <source>
        <dbReference type="EMBL" id="RLN24099.1"/>
    </source>
</evidence>
<feature type="region of interest" description="Disordered" evidence="1">
    <location>
        <begin position="135"/>
        <end position="197"/>
    </location>
</feature>
<feature type="compositionally biased region" description="Basic and acidic residues" evidence="1">
    <location>
        <begin position="718"/>
        <end position="727"/>
    </location>
</feature>
<dbReference type="PANTHER" id="PTHR46033:SF82">
    <property type="entry name" value="AMINOTRANSFERASE-LIKE PLANT MOBILE DOMAIN-CONTAINING PROTEIN"/>
    <property type="match status" value="1"/>
</dbReference>
<dbReference type="Proteomes" id="UP000275267">
    <property type="component" value="Unassembled WGS sequence"/>
</dbReference>
<evidence type="ECO:0000313" key="4">
    <source>
        <dbReference type="Proteomes" id="UP000275267"/>
    </source>
</evidence>
<name>A0A3L6SN76_PANMI</name>
<dbReference type="AlphaFoldDB" id="A0A3L6SN76"/>
<evidence type="ECO:0000259" key="2">
    <source>
        <dbReference type="Pfam" id="PF10536"/>
    </source>
</evidence>
<evidence type="ECO:0000256" key="1">
    <source>
        <dbReference type="SAM" id="MobiDB-lite"/>
    </source>
</evidence>
<dbReference type="STRING" id="4540.A0A3L6SN76"/>
<comment type="caution">
    <text evidence="3">The sequence shown here is derived from an EMBL/GenBank/DDBJ whole genome shotgun (WGS) entry which is preliminary data.</text>
</comment>
<keyword evidence="4" id="KW-1185">Reference proteome</keyword>
<dbReference type="OrthoDB" id="1939467at2759"/>